<evidence type="ECO:0000256" key="14">
    <source>
        <dbReference type="RuleBase" id="RU003357"/>
    </source>
</evidence>
<dbReference type="Pfam" id="PF00593">
    <property type="entry name" value="TonB_dep_Rec_b-barrel"/>
    <property type="match status" value="1"/>
</dbReference>
<sequence>MITRKSLIWATTALAGSLAFAGAASAQSTGTEATEVQEVVVTGTRAPRAIAGVTAETSSKSRSSINQEFIGTQASGQTILQSLNLVPGLNFVNSDPYGNSGGNIRLRGFDGNRVSITFDGMPLNDTGNYAAYTNQQLDPEIIERASVNLGATDVDSPTASATGGTIAYRSATPLDVRGLQINTSIGEFNYKRMFARVDSGEFGPWGTTAYVTASYTKYDKFKGPGELEKTQFNGKIYQDLGEGNFASLAAHWNINRNSQYNNQITRAQFDANSFLENDIACVRPTAVAGTVQDENTGSTRFLSDGTTATGSCSNYHGIRINPSNTGNIRGQFSYGLTDSIRLTIDPSFQYTIANGGGYTLVNERDDRLDQNRTNNNSATGLSAITNAQCVTAAFNSTGVDLNGDGDSCDNVGLYTPNNTNTHRYGLTSSLIWNITDSQRLRAAYTLDYGRHRQTGEWTRTGIDSEPGNVFGGQERWGDKDARIVGRDGSFLRGRDRFSIAQLNQIAVEYVGDFLDKAVTVNIGVRAPFFERQLNQYCYSLNGTSTVRCTTETPSATLANGNVNFASTGTQAYIPPYSQTIKYDDVLPNAGIVYRFGEGHSVYASYAEGISVPRTDNLYQPVRNTTTNALDFTTVVPETTKSYDLGYRFRNERIIGSIAAWYIEYNDRIVSSFDNDINSPTFGISLDRNVGQVKQQGVDAQLGFVLNDQWTFNGSASWNDSELQDDLALSATTFLPTKGKKLVETPEWTYSARVDWDPTDAFHVGLQAKYVGERFSTDVNDETSPSYVVADMDVRYDLQNISIRGAYVQLNVTNLFDEDYLGNISTGNNALPVAVGGGVTRAGQPRTFSLGAPRTVQMTVGLKF</sequence>
<dbReference type="InterPro" id="IPR012910">
    <property type="entry name" value="Plug_dom"/>
</dbReference>
<dbReference type="InterPro" id="IPR037066">
    <property type="entry name" value="Plug_dom_sf"/>
</dbReference>
<evidence type="ECO:0000256" key="2">
    <source>
        <dbReference type="ARBA" id="ARBA00022448"/>
    </source>
</evidence>
<evidence type="ECO:0008006" key="20">
    <source>
        <dbReference type="Google" id="ProtNLM"/>
    </source>
</evidence>
<evidence type="ECO:0000313" key="19">
    <source>
        <dbReference type="Proteomes" id="UP000031166"/>
    </source>
</evidence>
<keyword evidence="6 15" id="KW-0732">Signal</keyword>
<keyword evidence="11 12" id="KW-0998">Cell outer membrane</keyword>
<dbReference type="GO" id="GO:0015344">
    <property type="term" value="F:siderophore uptake transmembrane transporter activity"/>
    <property type="evidence" value="ECO:0007669"/>
    <property type="project" value="TreeGrafter"/>
</dbReference>
<gene>
    <name evidence="18" type="ORF">RM53_02380</name>
</gene>
<dbReference type="GO" id="GO:0009279">
    <property type="term" value="C:cell outer membrane"/>
    <property type="evidence" value="ECO:0007669"/>
    <property type="project" value="UniProtKB-SubCell"/>
</dbReference>
<name>A0A0B4D1F8_9CAUL</name>
<keyword evidence="3 12" id="KW-1134">Transmembrane beta strand</keyword>
<evidence type="ECO:0000256" key="1">
    <source>
        <dbReference type="ARBA" id="ARBA00004571"/>
    </source>
</evidence>
<dbReference type="PANTHER" id="PTHR32552">
    <property type="entry name" value="FERRICHROME IRON RECEPTOR-RELATED"/>
    <property type="match status" value="1"/>
</dbReference>
<evidence type="ECO:0000259" key="17">
    <source>
        <dbReference type="Pfam" id="PF07715"/>
    </source>
</evidence>
<dbReference type="PANTHER" id="PTHR32552:SF89">
    <property type="entry name" value="CATECHOLATE SIDEROPHORE RECEPTOR FIU"/>
    <property type="match status" value="1"/>
</dbReference>
<evidence type="ECO:0000256" key="4">
    <source>
        <dbReference type="ARBA" id="ARBA00022496"/>
    </source>
</evidence>
<evidence type="ECO:0000256" key="3">
    <source>
        <dbReference type="ARBA" id="ARBA00022452"/>
    </source>
</evidence>
<dbReference type="InterPro" id="IPR010917">
    <property type="entry name" value="TonB_rcpt_CS"/>
</dbReference>
<feature type="domain" description="TonB-dependent receptor-like beta-barrel" evidence="16">
    <location>
        <begin position="327"/>
        <end position="814"/>
    </location>
</feature>
<dbReference type="InterPro" id="IPR039426">
    <property type="entry name" value="TonB-dep_rcpt-like"/>
</dbReference>
<proteinExistence type="inferred from homology"/>
<accession>A0A0B4D1F8</accession>
<dbReference type="InterPro" id="IPR036942">
    <property type="entry name" value="Beta-barrel_TonB_sf"/>
</dbReference>
<evidence type="ECO:0000256" key="13">
    <source>
        <dbReference type="PROSITE-ProRule" id="PRU10144"/>
    </source>
</evidence>
<dbReference type="EMBL" id="JWSY01000004">
    <property type="protein sequence ID" value="KIC60336.1"/>
    <property type="molecule type" value="Genomic_DNA"/>
</dbReference>
<keyword evidence="2 12" id="KW-0813">Transport</keyword>
<evidence type="ECO:0000256" key="10">
    <source>
        <dbReference type="ARBA" id="ARBA00023136"/>
    </source>
</evidence>
<comment type="caution">
    <text evidence="18">The sequence shown here is derived from an EMBL/GenBank/DDBJ whole genome shotgun (WGS) entry which is preliminary data.</text>
</comment>
<feature type="chain" id="PRO_5002086256" description="TonB-dependent receptor" evidence="15">
    <location>
        <begin position="27"/>
        <end position="863"/>
    </location>
</feature>
<evidence type="ECO:0000256" key="9">
    <source>
        <dbReference type="ARBA" id="ARBA00023077"/>
    </source>
</evidence>
<keyword evidence="9 14" id="KW-0798">TonB box</keyword>
<feature type="domain" description="TonB-dependent receptor plug" evidence="17">
    <location>
        <begin position="56"/>
        <end position="163"/>
    </location>
</feature>
<dbReference type="AlphaFoldDB" id="A0A0B4D1F8"/>
<dbReference type="Pfam" id="PF07715">
    <property type="entry name" value="Plug"/>
    <property type="match status" value="1"/>
</dbReference>
<dbReference type="Gene3D" id="2.170.130.10">
    <property type="entry name" value="TonB-dependent receptor, plug domain"/>
    <property type="match status" value="1"/>
</dbReference>
<dbReference type="STRING" id="172043.RM53_02380"/>
<evidence type="ECO:0000256" key="5">
    <source>
        <dbReference type="ARBA" id="ARBA00022692"/>
    </source>
</evidence>
<evidence type="ECO:0000256" key="6">
    <source>
        <dbReference type="ARBA" id="ARBA00022729"/>
    </source>
</evidence>
<evidence type="ECO:0000256" key="12">
    <source>
        <dbReference type="PROSITE-ProRule" id="PRU01360"/>
    </source>
</evidence>
<comment type="similarity">
    <text evidence="12 14">Belongs to the TonB-dependent receptor family.</text>
</comment>
<evidence type="ECO:0000256" key="11">
    <source>
        <dbReference type="ARBA" id="ARBA00023237"/>
    </source>
</evidence>
<keyword evidence="10 12" id="KW-0472">Membrane</keyword>
<dbReference type="PROSITE" id="PS01156">
    <property type="entry name" value="TONB_DEPENDENT_REC_2"/>
    <property type="match status" value="1"/>
</dbReference>
<keyword evidence="8" id="KW-0406">Ion transport</keyword>
<evidence type="ECO:0000256" key="7">
    <source>
        <dbReference type="ARBA" id="ARBA00023004"/>
    </source>
</evidence>
<dbReference type="InterPro" id="IPR000531">
    <property type="entry name" value="Beta-barrel_TonB"/>
</dbReference>
<evidence type="ECO:0000259" key="16">
    <source>
        <dbReference type="Pfam" id="PF00593"/>
    </source>
</evidence>
<evidence type="ECO:0000256" key="15">
    <source>
        <dbReference type="SAM" id="SignalP"/>
    </source>
</evidence>
<keyword evidence="5 12" id="KW-0812">Transmembrane</keyword>
<evidence type="ECO:0000256" key="8">
    <source>
        <dbReference type="ARBA" id="ARBA00023065"/>
    </source>
</evidence>
<protein>
    <recommendedName>
        <fullName evidence="20">TonB-dependent receptor</fullName>
    </recommendedName>
</protein>
<evidence type="ECO:0000313" key="18">
    <source>
        <dbReference type="EMBL" id="KIC60336.1"/>
    </source>
</evidence>
<dbReference type="Proteomes" id="UP000031166">
    <property type="component" value="Unassembled WGS sequence"/>
</dbReference>
<dbReference type="SUPFAM" id="SSF56935">
    <property type="entry name" value="Porins"/>
    <property type="match status" value="1"/>
</dbReference>
<dbReference type="PROSITE" id="PS52016">
    <property type="entry name" value="TONB_DEPENDENT_REC_3"/>
    <property type="match status" value="1"/>
</dbReference>
<dbReference type="Gene3D" id="2.40.170.20">
    <property type="entry name" value="TonB-dependent receptor, beta-barrel domain"/>
    <property type="match status" value="1"/>
</dbReference>
<reference evidence="18 19" key="1">
    <citation type="submission" date="2014-12" db="EMBL/GenBank/DDBJ databases">
        <title>Genome sequencing of Brevundimonas nasdae TPW30.</title>
        <authorList>
            <person name="Tan P.W."/>
            <person name="Chan K.-G."/>
        </authorList>
    </citation>
    <scope>NUCLEOTIDE SEQUENCE [LARGE SCALE GENOMIC DNA]</scope>
    <source>
        <strain evidence="18 19">TPW30</strain>
    </source>
</reference>
<comment type="subcellular location">
    <subcellularLocation>
        <location evidence="1 12">Cell outer membrane</location>
        <topology evidence="1 12">Multi-pass membrane protein</topology>
    </subcellularLocation>
</comment>
<dbReference type="RefSeq" id="WP_039244125.1">
    <property type="nucleotide sequence ID" value="NZ_JWSY01000004.1"/>
</dbReference>
<feature type="signal peptide" evidence="15">
    <location>
        <begin position="1"/>
        <end position="26"/>
    </location>
</feature>
<feature type="short sequence motif" description="TonB C-terminal box" evidence="13">
    <location>
        <begin position="846"/>
        <end position="863"/>
    </location>
</feature>
<keyword evidence="4" id="KW-0410">Iron transport</keyword>
<organism evidence="18 19">
    <name type="scientific">Brevundimonas nasdae</name>
    <dbReference type="NCBI Taxonomy" id="172043"/>
    <lineage>
        <taxon>Bacteria</taxon>
        <taxon>Pseudomonadati</taxon>
        <taxon>Pseudomonadota</taxon>
        <taxon>Alphaproteobacteria</taxon>
        <taxon>Caulobacterales</taxon>
        <taxon>Caulobacteraceae</taxon>
        <taxon>Brevundimonas</taxon>
    </lineage>
</organism>
<keyword evidence="7" id="KW-0408">Iron</keyword>